<comment type="caution">
    <text evidence="3">The sequence shown here is derived from an EMBL/GenBank/DDBJ whole genome shotgun (WGS) entry which is preliminary data.</text>
</comment>
<protein>
    <recommendedName>
        <fullName evidence="5">Mid2 domain-containing protein</fullName>
    </recommendedName>
</protein>
<feature type="region of interest" description="Disordered" evidence="1">
    <location>
        <begin position="384"/>
        <end position="416"/>
    </location>
</feature>
<keyword evidence="2" id="KW-0472">Membrane</keyword>
<accession>A0ABR0GEU6</accession>
<organism evidence="3 4">
    <name type="scientific">Podospora pseudocomata</name>
    <dbReference type="NCBI Taxonomy" id="2093779"/>
    <lineage>
        <taxon>Eukaryota</taxon>
        <taxon>Fungi</taxon>
        <taxon>Dikarya</taxon>
        <taxon>Ascomycota</taxon>
        <taxon>Pezizomycotina</taxon>
        <taxon>Sordariomycetes</taxon>
        <taxon>Sordariomycetidae</taxon>
        <taxon>Sordariales</taxon>
        <taxon>Podosporaceae</taxon>
        <taxon>Podospora</taxon>
    </lineage>
</organism>
<gene>
    <name evidence="3" type="ORF">QC762_402165</name>
</gene>
<dbReference type="CDD" id="cd12087">
    <property type="entry name" value="TM_EGFR-like"/>
    <property type="match status" value="1"/>
</dbReference>
<evidence type="ECO:0000256" key="2">
    <source>
        <dbReference type="SAM" id="Phobius"/>
    </source>
</evidence>
<evidence type="ECO:0008006" key="5">
    <source>
        <dbReference type="Google" id="ProtNLM"/>
    </source>
</evidence>
<feature type="region of interest" description="Disordered" evidence="1">
    <location>
        <begin position="348"/>
        <end position="370"/>
    </location>
</feature>
<evidence type="ECO:0000313" key="4">
    <source>
        <dbReference type="Proteomes" id="UP001323405"/>
    </source>
</evidence>
<evidence type="ECO:0000256" key="1">
    <source>
        <dbReference type="SAM" id="MobiDB-lite"/>
    </source>
</evidence>
<reference evidence="3 4" key="1">
    <citation type="journal article" date="2023" name="bioRxiv">
        <title>High-quality genome assemblies of four members of thePodospora anserinaspecies complex.</title>
        <authorList>
            <person name="Ament-Velasquez S.L."/>
            <person name="Vogan A.A."/>
            <person name="Wallerman O."/>
            <person name="Hartmann F."/>
            <person name="Gautier V."/>
            <person name="Silar P."/>
            <person name="Giraud T."/>
            <person name="Johannesson H."/>
        </authorList>
    </citation>
    <scope>NUCLEOTIDE SEQUENCE [LARGE SCALE GENOMIC DNA]</scope>
    <source>
        <strain evidence="3 4">CBS 415.72m</strain>
    </source>
</reference>
<keyword evidence="2" id="KW-0812">Transmembrane</keyword>
<proteinExistence type="predicted"/>
<evidence type="ECO:0000313" key="3">
    <source>
        <dbReference type="EMBL" id="KAK4654228.1"/>
    </source>
</evidence>
<dbReference type="RefSeq" id="XP_062743203.1">
    <property type="nucleotide sequence ID" value="XM_062889667.1"/>
</dbReference>
<feature type="transmembrane region" description="Helical" evidence="2">
    <location>
        <begin position="318"/>
        <end position="341"/>
    </location>
</feature>
<feature type="compositionally biased region" description="Polar residues" evidence="1">
    <location>
        <begin position="348"/>
        <end position="361"/>
    </location>
</feature>
<feature type="region of interest" description="Disordered" evidence="1">
    <location>
        <begin position="282"/>
        <end position="314"/>
    </location>
</feature>
<keyword evidence="4" id="KW-1185">Reference proteome</keyword>
<sequence length="416" mass="44836">MSQLNADTILSGFRTSPDLLRRQGLHPTLDSTTGLSLCQEVKMQVDARDLRQHQTDVDDHRWLSIAVRVPIQIFTNLSSPPLIPILPTHLPLLSHHVFFVKSTASFAMAIPLLTIPCFHAFNGLSHASFFSHHTNATTLIQQKRQGTVLVTKYFTLFSTSDPSSIRTANTGFDCRVDLIHDLWGFCPTSVISATDCGLAGSCVDKNGCSRGCGFTNAALTTFTCSGASAPFCSTALLTLPNTTDNYFAFTTRGETTTISTTSMTRLLQDTSTSASSAILPTLVDSSTSDPGFPTSSNERTSQSNTKSDGNTQPNNTGAIVGGVIGCIALLCASGIAIVWLLRRNRNKSAIPSSKPHTNSTPEHVDQKSADHKVATWTHYNNAGWGPQELPAHHHGTQNTDPVELLRCTSSTDHKAP</sequence>
<dbReference type="Proteomes" id="UP001323405">
    <property type="component" value="Unassembled WGS sequence"/>
</dbReference>
<dbReference type="EMBL" id="JAFFHA010000006">
    <property type="protein sequence ID" value="KAK4654228.1"/>
    <property type="molecule type" value="Genomic_DNA"/>
</dbReference>
<dbReference type="GeneID" id="87909574"/>
<name>A0ABR0GEU6_9PEZI</name>
<keyword evidence="2" id="KW-1133">Transmembrane helix</keyword>